<feature type="transmembrane region" description="Helical" evidence="1">
    <location>
        <begin position="44"/>
        <end position="62"/>
    </location>
</feature>
<reference evidence="2" key="1">
    <citation type="submission" date="2020-09" db="EMBL/GenBank/DDBJ databases">
        <title>A novel bacterium of genus Paenibacillus, isolated from South China Sea.</title>
        <authorList>
            <person name="Huang H."/>
            <person name="Mo K."/>
            <person name="Hu Y."/>
        </authorList>
    </citation>
    <scope>NUCLEOTIDE SEQUENCE</scope>
    <source>
        <strain evidence="2">IB182493</strain>
    </source>
</reference>
<keyword evidence="1" id="KW-1133">Transmembrane helix</keyword>
<organism evidence="2 3">
    <name type="scientific">Paenibacillus arenilitoris</name>
    <dbReference type="NCBI Taxonomy" id="2772299"/>
    <lineage>
        <taxon>Bacteria</taxon>
        <taxon>Bacillati</taxon>
        <taxon>Bacillota</taxon>
        <taxon>Bacilli</taxon>
        <taxon>Bacillales</taxon>
        <taxon>Paenibacillaceae</taxon>
        <taxon>Paenibacillus</taxon>
    </lineage>
</organism>
<keyword evidence="1" id="KW-0812">Transmembrane</keyword>
<dbReference type="AlphaFoldDB" id="A0A927H628"/>
<dbReference type="RefSeq" id="WP_190860844.1">
    <property type="nucleotide sequence ID" value="NZ_JACXIY010000013.1"/>
</dbReference>
<evidence type="ECO:0000313" key="3">
    <source>
        <dbReference type="Proteomes" id="UP000632125"/>
    </source>
</evidence>
<gene>
    <name evidence="2" type="ORF">IDH41_10740</name>
</gene>
<feature type="transmembrane region" description="Helical" evidence="1">
    <location>
        <begin position="12"/>
        <end position="32"/>
    </location>
</feature>
<proteinExistence type="predicted"/>
<accession>A0A927H628</accession>
<evidence type="ECO:0000313" key="2">
    <source>
        <dbReference type="EMBL" id="MBD2869057.1"/>
    </source>
</evidence>
<comment type="caution">
    <text evidence="2">The sequence shown here is derived from an EMBL/GenBank/DDBJ whole genome shotgun (WGS) entry which is preliminary data.</text>
</comment>
<dbReference type="EMBL" id="JACXIY010000013">
    <property type="protein sequence ID" value="MBD2869057.1"/>
    <property type="molecule type" value="Genomic_DNA"/>
</dbReference>
<protein>
    <submittedName>
        <fullName evidence="2">Uncharacterized protein</fullName>
    </submittedName>
</protein>
<evidence type="ECO:0000256" key="1">
    <source>
        <dbReference type="SAM" id="Phobius"/>
    </source>
</evidence>
<feature type="transmembrane region" description="Helical" evidence="1">
    <location>
        <begin position="69"/>
        <end position="91"/>
    </location>
</feature>
<sequence>MIRRGTGTKNKTVFFFLAALAGIDVIFILLSINDYAVYFLHTSGWHMPILFNVVSLVILFFISKKKILWIPVSVLILFLILFRLGFLFYGWHYDYAVSPKGTETLIIKHRVATLGESQYFYEFYRKSGIVMKKLAEQNFKIIVHYQDRDRYPNARKTLGLDHPIWRDEKEVGFETKDGRIDISLDD</sequence>
<dbReference type="Proteomes" id="UP000632125">
    <property type="component" value="Unassembled WGS sequence"/>
</dbReference>
<keyword evidence="1" id="KW-0472">Membrane</keyword>
<keyword evidence="3" id="KW-1185">Reference proteome</keyword>
<name>A0A927H628_9BACL</name>